<reference evidence="4" key="2">
    <citation type="submission" date="2020-04" db="EMBL/GenBank/DDBJ databases">
        <authorList>
            <consortium name="NCBI Genome Project"/>
        </authorList>
    </citation>
    <scope>NUCLEOTIDE SEQUENCE</scope>
    <source>
        <strain evidence="4">CBS 304.34</strain>
    </source>
</reference>
<evidence type="ECO:0000313" key="4">
    <source>
        <dbReference type="RefSeq" id="XP_033578177.1"/>
    </source>
</evidence>
<protein>
    <submittedName>
        <fullName evidence="2 4">Uncharacterized protein</fullName>
    </submittedName>
</protein>
<evidence type="ECO:0000313" key="3">
    <source>
        <dbReference type="Proteomes" id="UP000504636"/>
    </source>
</evidence>
<dbReference type="EMBL" id="MU003699">
    <property type="protein sequence ID" value="KAF2811213.1"/>
    <property type="molecule type" value="Genomic_DNA"/>
</dbReference>
<name>A0A6A6YS65_9PEZI</name>
<dbReference type="RefSeq" id="XP_033578177.1">
    <property type="nucleotide sequence ID" value="XM_033725452.1"/>
</dbReference>
<gene>
    <name evidence="2 4" type="ORF">BDZ99DRAFT_519874</name>
</gene>
<evidence type="ECO:0000256" key="1">
    <source>
        <dbReference type="SAM" id="MobiDB-lite"/>
    </source>
</evidence>
<proteinExistence type="predicted"/>
<evidence type="ECO:0000313" key="2">
    <source>
        <dbReference type="EMBL" id="KAF2811213.1"/>
    </source>
</evidence>
<dbReference type="GeneID" id="54466345"/>
<feature type="region of interest" description="Disordered" evidence="1">
    <location>
        <begin position="76"/>
        <end position="99"/>
    </location>
</feature>
<reference evidence="2 4" key="1">
    <citation type="journal article" date="2020" name="Stud. Mycol.">
        <title>101 Dothideomycetes genomes: a test case for predicting lifestyles and emergence of pathogens.</title>
        <authorList>
            <person name="Haridas S."/>
            <person name="Albert R."/>
            <person name="Binder M."/>
            <person name="Bloem J."/>
            <person name="Labutti K."/>
            <person name="Salamov A."/>
            <person name="Andreopoulos B."/>
            <person name="Baker S."/>
            <person name="Barry K."/>
            <person name="Bills G."/>
            <person name="Bluhm B."/>
            <person name="Cannon C."/>
            <person name="Castanera R."/>
            <person name="Culley D."/>
            <person name="Daum C."/>
            <person name="Ezra D."/>
            <person name="Gonzalez J."/>
            <person name="Henrissat B."/>
            <person name="Kuo A."/>
            <person name="Liang C."/>
            <person name="Lipzen A."/>
            <person name="Lutzoni F."/>
            <person name="Magnuson J."/>
            <person name="Mondo S."/>
            <person name="Nolan M."/>
            <person name="Ohm R."/>
            <person name="Pangilinan J."/>
            <person name="Park H.-J."/>
            <person name="Ramirez L."/>
            <person name="Alfaro M."/>
            <person name="Sun H."/>
            <person name="Tritt A."/>
            <person name="Yoshinaga Y."/>
            <person name="Zwiers L.-H."/>
            <person name="Turgeon B."/>
            <person name="Goodwin S."/>
            <person name="Spatafora J."/>
            <person name="Crous P."/>
            <person name="Grigoriev I."/>
        </authorList>
    </citation>
    <scope>NUCLEOTIDE SEQUENCE</scope>
    <source>
        <strain evidence="2 4">CBS 304.34</strain>
    </source>
</reference>
<sequence length="161" mass="19014">MDHPQQPFCYLCRSYHDPDVDHSNEGLWDRVERDPGLSSEGKEAAQILKHLSVVKDRKHRESEECAQDNYEDLLKESMASEQGWQEDGAEQEQKIVDLKEDNVDLKAEISEKEEEIEEKDKKLEEMKKKLEETEKKLEESERQQAKKDTRMVELEKMMEGF</sequence>
<dbReference type="AlphaFoldDB" id="A0A6A6YS65"/>
<dbReference type="Proteomes" id="UP000504636">
    <property type="component" value="Unplaced"/>
</dbReference>
<reference evidence="4" key="3">
    <citation type="submission" date="2025-04" db="UniProtKB">
        <authorList>
            <consortium name="RefSeq"/>
        </authorList>
    </citation>
    <scope>IDENTIFICATION</scope>
    <source>
        <strain evidence="4">CBS 304.34</strain>
    </source>
</reference>
<feature type="region of interest" description="Disordered" evidence="1">
    <location>
        <begin position="131"/>
        <end position="150"/>
    </location>
</feature>
<accession>A0A6A6YS65</accession>
<keyword evidence="3" id="KW-1185">Reference proteome</keyword>
<organism evidence="2">
    <name type="scientific">Mytilinidion resinicola</name>
    <dbReference type="NCBI Taxonomy" id="574789"/>
    <lineage>
        <taxon>Eukaryota</taxon>
        <taxon>Fungi</taxon>
        <taxon>Dikarya</taxon>
        <taxon>Ascomycota</taxon>
        <taxon>Pezizomycotina</taxon>
        <taxon>Dothideomycetes</taxon>
        <taxon>Pleosporomycetidae</taxon>
        <taxon>Mytilinidiales</taxon>
        <taxon>Mytilinidiaceae</taxon>
        <taxon>Mytilinidion</taxon>
    </lineage>
</organism>